<protein>
    <submittedName>
        <fullName evidence="1">DUF1905 domain-containing protein</fullName>
    </submittedName>
</protein>
<dbReference type="SUPFAM" id="SSF141694">
    <property type="entry name" value="AF2212/PG0164-like"/>
    <property type="match status" value="1"/>
</dbReference>
<dbReference type="AlphaFoldDB" id="A0A938YF29"/>
<dbReference type="RefSeq" id="WP_205259632.1">
    <property type="nucleotide sequence ID" value="NZ_JAERWK010000007.1"/>
</dbReference>
<keyword evidence="2" id="KW-1185">Reference proteome</keyword>
<dbReference type="Proteomes" id="UP000663792">
    <property type="component" value="Unassembled WGS sequence"/>
</dbReference>
<evidence type="ECO:0000313" key="1">
    <source>
        <dbReference type="EMBL" id="MBM9466670.1"/>
    </source>
</evidence>
<name>A0A938YF29_9ACTN</name>
<dbReference type="EMBL" id="JAERWK010000007">
    <property type="protein sequence ID" value="MBM9466670.1"/>
    <property type="molecule type" value="Genomic_DNA"/>
</dbReference>
<dbReference type="InterPro" id="IPR015018">
    <property type="entry name" value="DUF1905"/>
</dbReference>
<dbReference type="Gene3D" id="2.40.30.100">
    <property type="entry name" value="AF2212/PG0164-like"/>
    <property type="match status" value="1"/>
</dbReference>
<comment type="caution">
    <text evidence="1">The sequence shown here is derived from an EMBL/GenBank/DDBJ whole genome shotgun (WGS) entry which is preliminary data.</text>
</comment>
<dbReference type="InterPro" id="IPR037079">
    <property type="entry name" value="AF2212/PG0164-like_sf"/>
</dbReference>
<dbReference type="Pfam" id="PF08922">
    <property type="entry name" value="DUF1905"/>
    <property type="match status" value="1"/>
</dbReference>
<accession>A0A938YF29</accession>
<proteinExistence type="predicted"/>
<reference evidence="1" key="1">
    <citation type="submission" date="2021-01" db="EMBL/GenBank/DDBJ databases">
        <title>YIM 132084 draft genome.</title>
        <authorList>
            <person name="An D."/>
        </authorList>
    </citation>
    <scope>NUCLEOTIDE SEQUENCE</scope>
    <source>
        <strain evidence="1">YIM 132084</strain>
    </source>
</reference>
<organism evidence="1 2">
    <name type="scientific">Nakamurella leprariae</name>
    <dbReference type="NCBI Taxonomy" id="2803911"/>
    <lineage>
        <taxon>Bacteria</taxon>
        <taxon>Bacillati</taxon>
        <taxon>Actinomycetota</taxon>
        <taxon>Actinomycetes</taxon>
        <taxon>Nakamurellales</taxon>
        <taxon>Nakamurellaceae</taxon>
        <taxon>Nakamurella</taxon>
    </lineage>
</organism>
<evidence type="ECO:0000313" key="2">
    <source>
        <dbReference type="Proteomes" id="UP000663792"/>
    </source>
</evidence>
<gene>
    <name evidence="1" type="ORF">JL106_05160</name>
</gene>
<dbReference type="Pfam" id="PF13376">
    <property type="entry name" value="OmdA"/>
    <property type="match status" value="1"/>
</dbReference>
<sequence length="144" mass="15406">MPTFRTTLFQDGNNVGIEVPAEVVEAFGAGKRVPVRVTVQQYSYDSTIAVMGGRFLIPLAASHRKAAGVAGGDEVTVTLEHDAAPRSVELPEDLAAALVEAGVRDAFDALAPSRRKEHVRAVTEAKAEATRQRRIVKVVEQLGS</sequence>